<feature type="region of interest" description="Disordered" evidence="1">
    <location>
        <begin position="54"/>
        <end position="78"/>
    </location>
</feature>
<reference evidence="2 3" key="1">
    <citation type="journal article" date="2019" name="Commun. Biol.">
        <title>The bagworm genome reveals a unique fibroin gene that provides high tensile strength.</title>
        <authorList>
            <person name="Kono N."/>
            <person name="Nakamura H."/>
            <person name="Ohtoshi R."/>
            <person name="Tomita M."/>
            <person name="Numata K."/>
            <person name="Arakawa K."/>
        </authorList>
    </citation>
    <scope>NUCLEOTIDE SEQUENCE [LARGE SCALE GENOMIC DNA]</scope>
</reference>
<feature type="region of interest" description="Disordered" evidence="1">
    <location>
        <begin position="237"/>
        <end position="263"/>
    </location>
</feature>
<dbReference type="Proteomes" id="UP000299102">
    <property type="component" value="Unassembled WGS sequence"/>
</dbReference>
<organism evidence="2 3">
    <name type="scientific">Eumeta variegata</name>
    <name type="common">Bagworm moth</name>
    <name type="synonym">Eumeta japonica</name>
    <dbReference type="NCBI Taxonomy" id="151549"/>
    <lineage>
        <taxon>Eukaryota</taxon>
        <taxon>Metazoa</taxon>
        <taxon>Ecdysozoa</taxon>
        <taxon>Arthropoda</taxon>
        <taxon>Hexapoda</taxon>
        <taxon>Insecta</taxon>
        <taxon>Pterygota</taxon>
        <taxon>Neoptera</taxon>
        <taxon>Endopterygota</taxon>
        <taxon>Lepidoptera</taxon>
        <taxon>Glossata</taxon>
        <taxon>Ditrysia</taxon>
        <taxon>Tineoidea</taxon>
        <taxon>Psychidae</taxon>
        <taxon>Oiketicinae</taxon>
        <taxon>Eumeta</taxon>
    </lineage>
</organism>
<gene>
    <name evidence="2" type="ORF">EVAR_17989_1</name>
</gene>
<feature type="compositionally biased region" description="Basic and acidic residues" evidence="1">
    <location>
        <begin position="58"/>
        <end position="67"/>
    </location>
</feature>
<dbReference type="EMBL" id="BGZK01001100">
    <property type="protein sequence ID" value="GBP71196.1"/>
    <property type="molecule type" value="Genomic_DNA"/>
</dbReference>
<sequence length="375" mass="41410">MQATRETDRLWLLQPKNTCNPRKVTSASPSSWVGIDKGAKCLRTRRIISPAVLGGAGRGEKRNRETWTKTSAGAERGAEERRTLKAKIAGAGVLNGVRVTPHNDVTARRRADKGFDRAPIALHSNDFYDYAPIKEAKLHPTSLPTYSCAPKIIGSHARGINRPSTSPPGRRYQSVIKTKFSRDEIPHQTRPTAAGTNSRTKTARWILFQTELNAPRESWSHKAVKLFGVTTIPRRRRRRGHLAAGRVSRADLSRNRAANPSPLSFDLQGHWNVEFNSPAGPPPYHGNRADAQNKLIRAGSNPIYWNSGMGMGPLTERSRSPAPPALLGAYYNLQYNARNSAAPYCLRVMQCAGLTVPDSSFFSSTFLFYVIGTLS</sequence>
<dbReference type="AlphaFoldDB" id="A0A4C1Y5M7"/>
<evidence type="ECO:0000313" key="2">
    <source>
        <dbReference type="EMBL" id="GBP71196.1"/>
    </source>
</evidence>
<name>A0A4C1Y5M7_EUMVA</name>
<proteinExistence type="predicted"/>
<comment type="caution">
    <text evidence="2">The sequence shown here is derived from an EMBL/GenBank/DDBJ whole genome shotgun (WGS) entry which is preliminary data.</text>
</comment>
<evidence type="ECO:0000256" key="1">
    <source>
        <dbReference type="SAM" id="MobiDB-lite"/>
    </source>
</evidence>
<evidence type="ECO:0000313" key="3">
    <source>
        <dbReference type="Proteomes" id="UP000299102"/>
    </source>
</evidence>
<accession>A0A4C1Y5M7</accession>
<keyword evidence="3" id="KW-1185">Reference proteome</keyword>
<protein>
    <submittedName>
        <fullName evidence="2">Uncharacterized protein</fullName>
    </submittedName>
</protein>